<protein>
    <submittedName>
        <fullName evidence="1">Uncharacterized protein</fullName>
    </submittedName>
</protein>
<evidence type="ECO:0000313" key="1">
    <source>
        <dbReference type="EMBL" id="SVD72881.1"/>
    </source>
</evidence>
<proteinExistence type="predicted"/>
<feature type="non-terminal residue" evidence="1">
    <location>
        <position position="36"/>
    </location>
</feature>
<reference evidence="1" key="1">
    <citation type="submission" date="2018-05" db="EMBL/GenBank/DDBJ databases">
        <authorList>
            <person name="Lanie J.A."/>
            <person name="Ng W.-L."/>
            <person name="Kazmierczak K.M."/>
            <person name="Andrzejewski T.M."/>
            <person name="Davidsen T.M."/>
            <person name="Wayne K.J."/>
            <person name="Tettelin H."/>
            <person name="Glass J.I."/>
            <person name="Rusch D."/>
            <person name="Podicherti R."/>
            <person name="Tsui H.-C.T."/>
            <person name="Winkler M.E."/>
        </authorList>
    </citation>
    <scope>NUCLEOTIDE SEQUENCE</scope>
</reference>
<sequence length="36" mass="4351">MTNLAHILKARAVIWTRESMSNEIEVMRHRWLAWLS</sequence>
<organism evidence="1">
    <name type="scientific">marine metagenome</name>
    <dbReference type="NCBI Taxonomy" id="408172"/>
    <lineage>
        <taxon>unclassified sequences</taxon>
        <taxon>metagenomes</taxon>
        <taxon>ecological metagenomes</taxon>
    </lineage>
</organism>
<dbReference type="AlphaFoldDB" id="A0A382XR04"/>
<dbReference type="EMBL" id="UINC01169375">
    <property type="protein sequence ID" value="SVD72881.1"/>
    <property type="molecule type" value="Genomic_DNA"/>
</dbReference>
<accession>A0A382XR04</accession>
<name>A0A382XR04_9ZZZZ</name>
<gene>
    <name evidence="1" type="ORF">METZ01_LOCUS425735</name>
</gene>